<dbReference type="EMBL" id="VLNR01000082">
    <property type="protein sequence ID" value="TSE04364.1"/>
    <property type="molecule type" value="Genomic_DNA"/>
</dbReference>
<protein>
    <submittedName>
        <fullName evidence="2">Uncharacterized protein</fullName>
    </submittedName>
</protein>
<evidence type="ECO:0000313" key="2">
    <source>
        <dbReference type="EMBL" id="TSE04364.1"/>
    </source>
</evidence>
<sequence>MKNLSQKQNVSKEHDFNKGFKDAYLHEIKTSLNDRIIDDLEEERAMMLEEPFYPKNEYYNIDQGSPSHQEGAQSAIQLVKERMNLQRSVRDAHIKNEIQKALVIKPEPIMQGMIRKELQIESDFRTGFVHGYNTQKSFPDLAVLEKDYYSKNIGDEAYQDGYIKGSEFLLKEVDKNIHTTQKDSYRDMDLKEINDETTLSKKSISAREHLTKELKLSDYMKGYVSGHARGMMEYRAHKRLAHYNIYESNSRGLPNSYEEGYKDGATFLRKEEEYYYEKEREVLWARVPPMDITDLMDMLDKNMGKEPKNQKMATPDQSIESKKAVNLDKFKQAINKYSPVQRSVDNQLKEKDHDKGMDI</sequence>
<dbReference type="AlphaFoldDB" id="A0A554VCG1"/>
<feature type="compositionally biased region" description="Basic and acidic residues" evidence="1">
    <location>
        <begin position="347"/>
        <end position="359"/>
    </location>
</feature>
<dbReference type="RefSeq" id="WP_143918541.1">
    <property type="nucleotide sequence ID" value="NZ_CANMXV010000057.1"/>
</dbReference>
<name>A0A554VCG1_9FLAO</name>
<evidence type="ECO:0000256" key="1">
    <source>
        <dbReference type="SAM" id="MobiDB-lite"/>
    </source>
</evidence>
<reference evidence="2 3" key="1">
    <citation type="submission" date="2019-07" db="EMBL/GenBank/DDBJ databases">
        <title>The draft genome sequence of Aquimarina algiphila M91.</title>
        <authorList>
            <person name="Meng X."/>
        </authorList>
    </citation>
    <scope>NUCLEOTIDE SEQUENCE [LARGE SCALE GENOMIC DNA]</scope>
    <source>
        <strain evidence="2 3">M91</strain>
    </source>
</reference>
<proteinExistence type="predicted"/>
<evidence type="ECO:0000313" key="3">
    <source>
        <dbReference type="Proteomes" id="UP000318833"/>
    </source>
</evidence>
<accession>A0A554VCG1</accession>
<gene>
    <name evidence="2" type="ORF">FOF46_26420</name>
</gene>
<feature type="region of interest" description="Disordered" evidence="1">
    <location>
        <begin position="338"/>
        <end position="359"/>
    </location>
</feature>
<dbReference type="Proteomes" id="UP000318833">
    <property type="component" value="Unassembled WGS sequence"/>
</dbReference>
<comment type="caution">
    <text evidence="2">The sequence shown here is derived from an EMBL/GenBank/DDBJ whole genome shotgun (WGS) entry which is preliminary data.</text>
</comment>
<keyword evidence="3" id="KW-1185">Reference proteome</keyword>
<organism evidence="2 3">
    <name type="scientific">Aquimarina algiphila</name>
    <dbReference type="NCBI Taxonomy" id="2047982"/>
    <lineage>
        <taxon>Bacteria</taxon>
        <taxon>Pseudomonadati</taxon>
        <taxon>Bacteroidota</taxon>
        <taxon>Flavobacteriia</taxon>
        <taxon>Flavobacteriales</taxon>
        <taxon>Flavobacteriaceae</taxon>
        <taxon>Aquimarina</taxon>
    </lineage>
</organism>